<keyword evidence="4" id="KW-0479">Metal-binding</keyword>
<evidence type="ECO:0000256" key="7">
    <source>
        <dbReference type="ARBA" id="ARBA00022842"/>
    </source>
</evidence>
<keyword evidence="3" id="KW-0235">DNA replication</keyword>
<dbReference type="SUPFAM" id="SSF47781">
    <property type="entry name" value="RuvA domain 2-like"/>
    <property type="match status" value="1"/>
</dbReference>
<keyword evidence="6" id="KW-0862">Zinc</keyword>
<dbReference type="GO" id="GO:0003677">
    <property type="term" value="F:DNA binding"/>
    <property type="evidence" value="ECO:0007669"/>
    <property type="project" value="InterPro"/>
</dbReference>
<comment type="function">
    <text evidence="1">DNA ligase that catalyzes the formation of phosphodiester linkages between 5'-phosphoryl and 3'-hydroxyl groups in double-stranded DNA using NAD as a coenzyme and as the energy source for the reaction. It is essential for DNA replication and repair of damaged DNA.</text>
</comment>
<dbReference type="EC" id="6.5.1.2" evidence="12"/>
<dbReference type="SMART" id="SM00292">
    <property type="entry name" value="BRCT"/>
    <property type="match status" value="1"/>
</dbReference>
<dbReference type="EMBL" id="ANKQ01000004">
    <property type="protein sequence ID" value="ELP52319.1"/>
    <property type="molecule type" value="Genomic_DNA"/>
</dbReference>
<keyword evidence="7" id="KW-0460">Magnesium</keyword>
<dbReference type="PROSITE" id="PS50172">
    <property type="entry name" value="BRCT"/>
    <property type="match status" value="1"/>
</dbReference>
<evidence type="ECO:0000313" key="13">
    <source>
        <dbReference type="Proteomes" id="UP000010932"/>
    </source>
</evidence>
<dbReference type="GO" id="GO:0003911">
    <property type="term" value="F:DNA ligase (NAD+) activity"/>
    <property type="evidence" value="ECO:0007669"/>
    <property type="project" value="UniProtKB-EC"/>
</dbReference>
<dbReference type="Gene3D" id="6.20.10.30">
    <property type="match status" value="1"/>
</dbReference>
<dbReference type="GO" id="GO:0006260">
    <property type="term" value="P:DNA replication"/>
    <property type="evidence" value="ECO:0007669"/>
    <property type="project" value="UniProtKB-KW"/>
</dbReference>
<dbReference type="InterPro" id="IPR010994">
    <property type="entry name" value="RuvA_2-like"/>
</dbReference>
<reference evidence="12 13" key="1">
    <citation type="journal article" date="2013" name="Genome Announc.">
        <title>Whole-Genome Sequence of Microcystis aeruginosa TAIHU98, a Nontoxic Bloom-Forming Strain Isolated from Taihu Lake, China.</title>
        <authorList>
            <person name="Yang C."/>
            <person name="Zhang W."/>
            <person name="Ren M."/>
            <person name="Song L."/>
            <person name="Li T."/>
            <person name="Zhao J."/>
        </authorList>
    </citation>
    <scope>NUCLEOTIDE SEQUENCE [LARGE SCALE GENOMIC DNA]</scope>
    <source>
        <strain evidence="12 13">TAIHU98</strain>
    </source>
</reference>
<evidence type="ECO:0000313" key="12">
    <source>
        <dbReference type="EMBL" id="ELP52319.1"/>
    </source>
</evidence>
<dbReference type="InterPro" id="IPR041663">
    <property type="entry name" value="DisA/LigA_HHH"/>
</dbReference>
<dbReference type="FunFam" id="1.10.150.20:FF:000006">
    <property type="entry name" value="DNA ligase"/>
    <property type="match status" value="1"/>
</dbReference>
<evidence type="ECO:0000256" key="9">
    <source>
        <dbReference type="ARBA" id="ARBA00023204"/>
    </source>
</evidence>
<sequence>MRPSHTLPFQMPTNCPECQSPLVRPVGEAVTRCVNSSCPAILRGSVVHWASRDALDIRGLGEKVVILLIEQGLVTAISDLYSLEKTEIAKLDRMGEKSALNLITAMAQSKNQSWSRVLYGLGIRYVGSVNAKILAESFRTVEELANASVTNLASVYGIGEEIAQSVYDWFRIAANRDLVAKLQAAGLQFAAAAKTSTTKATLAGKTFVITGTLPTLKREEAKELIEKAGGKVTGSVSKKTDYLVLGEAAGSKLEKALELGITQLTEAQLLELIKG</sequence>
<dbReference type="GO" id="GO:0046872">
    <property type="term" value="F:metal ion binding"/>
    <property type="evidence" value="ECO:0007669"/>
    <property type="project" value="UniProtKB-KW"/>
</dbReference>
<dbReference type="FunFam" id="1.10.150.20:FF:000007">
    <property type="entry name" value="DNA ligase"/>
    <property type="match status" value="1"/>
</dbReference>
<dbReference type="GO" id="GO:0006281">
    <property type="term" value="P:DNA repair"/>
    <property type="evidence" value="ECO:0007669"/>
    <property type="project" value="UniProtKB-KW"/>
</dbReference>
<evidence type="ECO:0000256" key="1">
    <source>
        <dbReference type="ARBA" id="ARBA00004067"/>
    </source>
</evidence>
<dbReference type="Pfam" id="PF03119">
    <property type="entry name" value="DNA_ligase_ZBD"/>
    <property type="match status" value="1"/>
</dbReference>
<evidence type="ECO:0000256" key="3">
    <source>
        <dbReference type="ARBA" id="ARBA00022705"/>
    </source>
</evidence>
<proteinExistence type="predicted"/>
<evidence type="ECO:0000256" key="2">
    <source>
        <dbReference type="ARBA" id="ARBA00022598"/>
    </source>
</evidence>
<protein>
    <submittedName>
        <fullName evidence="12">NAD-dependent DNA ligase C4 zinc finger domain protein</fullName>
        <ecNumber evidence="12">6.5.1.2</ecNumber>
    </submittedName>
</protein>
<dbReference type="InterPro" id="IPR001357">
    <property type="entry name" value="BRCT_dom"/>
</dbReference>
<evidence type="ECO:0000256" key="4">
    <source>
        <dbReference type="ARBA" id="ARBA00022723"/>
    </source>
</evidence>
<evidence type="ECO:0000256" key="10">
    <source>
        <dbReference type="ARBA" id="ARBA00023211"/>
    </source>
</evidence>
<organism evidence="12 13">
    <name type="scientific">Microcystis aeruginosa TAIHU98</name>
    <dbReference type="NCBI Taxonomy" id="1134457"/>
    <lineage>
        <taxon>Bacteria</taxon>
        <taxon>Bacillati</taxon>
        <taxon>Cyanobacteriota</taxon>
        <taxon>Cyanophyceae</taxon>
        <taxon>Oscillatoriophycideae</taxon>
        <taxon>Chroococcales</taxon>
        <taxon>Microcystaceae</taxon>
        <taxon>Microcystis</taxon>
    </lineage>
</organism>
<dbReference type="Gene3D" id="1.10.150.20">
    <property type="entry name" value="5' to 3' exonuclease, C-terminal subdomain"/>
    <property type="match status" value="2"/>
</dbReference>
<dbReference type="PATRIC" id="fig|1134457.3.peg.5146"/>
<evidence type="ECO:0000256" key="5">
    <source>
        <dbReference type="ARBA" id="ARBA00022763"/>
    </source>
</evidence>
<dbReference type="Pfam" id="PF00533">
    <property type="entry name" value="BRCT"/>
    <property type="match status" value="1"/>
</dbReference>
<dbReference type="InterPro" id="IPR036420">
    <property type="entry name" value="BRCT_dom_sf"/>
</dbReference>
<accession>L7DZS7</accession>
<dbReference type="AlphaFoldDB" id="L7DZS7"/>
<dbReference type="Pfam" id="PF12826">
    <property type="entry name" value="HHH_2"/>
    <property type="match status" value="1"/>
</dbReference>
<dbReference type="SUPFAM" id="SSF52113">
    <property type="entry name" value="BRCT domain"/>
    <property type="match status" value="1"/>
</dbReference>
<dbReference type="Gene3D" id="3.40.50.10190">
    <property type="entry name" value="BRCT domain"/>
    <property type="match status" value="1"/>
</dbReference>
<keyword evidence="2 12" id="KW-0436">Ligase</keyword>
<comment type="caution">
    <text evidence="12">The sequence shown here is derived from an EMBL/GenBank/DDBJ whole genome shotgun (WGS) entry which is preliminary data.</text>
</comment>
<keyword evidence="5" id="KW-0227">DNA damage</keyword>
<evidence type="ECO:0000256" key="8">
    <source>
        <dbReference type="ARBA" id="ARBA00023027"/>
    </source>
</evidence>
<dbReference type="InterPro" id="IPR003583">
    <property type="entry name" value="Hlx-hairpin-Hlx_DNA-bd_motif"/>
</dbReference>
<dbReference type="InterPro" id="IPR004149">
    <property type="entry name" value="Znf_DNAligase_C4"/>
</dbReference>
<feature type="domain" description="BRCT" evidence="11">
    <location>
        <begin position="197"/>
        <end position="275"/>
    </location>
</feature>
<keyword evidence="10" id="KW-0464">Manganese</keyword>
<dbReference type="SMART" id="SM00278">
    <property type="entry name" value="HhH1"/>
    <property type="match status" value="3"/>
</dbReference>
<evidence type="ECO:0000256" key="6">
    <source>
        <dbReference type="ARBA" id="ARBA00022833"/>
    </source>
</evidence>
<keyword evidence="8" id="KW-0520">NAD</keyword>
<dbReference type="Pfam" id="PF14520">
    <property type="entry name" value="HHH_5"/>
    <property type="match status" value="1"/>
</dbReference>
<keyword evidence="9" id="KW-0234">DNA repair</keyword>
<evidence type="ECO:0000259" key="11">
    <source>
        <dbReference type="PROSITE" id="PS50172"/>
    </source>
</evidence>
<gene>
    <name evidence="12" type="ORF">O53_5214</name>
</gene>
<name>L7DZS7_MICAE</name>
<dbReference type="Proteomes" id="UP000010932">
    <property type="component" value="Unassembled WGS sequence"/>
</dbReference>